<keyword evidence="7" id="KW-1185">Reference proteome</keyword>
<feature type="transmembrane region" description="Helical" evidence="4">
    <location>
        <begin position="174"/>
        <end position="192"/>
    </location>
</feature>
<dbReference type="SUPFAM" id="SSF48317">
    <property type="entry name" value="Acid phosphatase/Vanadium-dependent haloperoxidase"/>
    <property type="match status" value="1"/>
</dbReference>
<keyword evidence="4" id="KW-0472">Membrane</keyword>
<comment type="catalytic activity">
    <reaction evidence="3">
        <text>di-trans,octa-cis-undecaprenyl diphosphate + H2O = di-trans,octa-cis-undecaprenyl phosphate + phosphate + H(+)</text>
        <dbReference type="Rhea" id="RHEA:28094"/>
        <dbReference type="ChEBI" id="CHEBI:15377"/>
        <dbReference type="ChEBI" id="CHEBI:15378"/>
        <dbReference type="ChEBI" id="CHEBI:43474"/>
        <dbReference type="ChEBI" id="CHEBI:58405"/>
        <dbReference type="ChEBI" id="CHEBI:60392"/>
        <dbReference type="EC" id="3.6.1.27"/>
    </reaction>
</comment>
<reference evidence="6 7" key="1">
    <citation type="submission" date="2013-10" db="EMBL/GenBank/DDBJ databases">
        <title>The Genome Sequence of Acinetobacter brisouii CIP 110357.</title>
        <authorList>
            <consortium name="The Broad Institute Genomics Platform"/>
            <consortium name="The Broad Institute Genome Sequencing Center for Infectious Disease"/>
            <person name="Cerqueira G."/>
            <person name="Feldgarden M."/>
            <person name="Courvalin P."/>
            <person name="Grillot-Courvalin C."/>
            <person name="Clermont D."/>
            <person name="Rocha E."/>
            <person name="Yoon E.-J."/>
            <person name="Nemec A."/>
            <person name="Young S.K."/>
            <person name="Zeng Q."/>
            <person name="Gargeya S."/>
            <person name="Fitzgerald M."/>
            <person name="Abouelleil A."/>
            <person name="Alvarado L."/>
            <person name="Berlin A.M."/>
            <person name="Chapman S.B."/>
            <person name="Gainer-Dewar J."/>
            <person name="Goldberg J."/>
            <person name="Gnerre S."/>
            <person name="Griggs A."/>
            <person name="Gujja S."/>
            <person name="Hansen M."/>
            <person name="Howarth C."/>
            <person name="Imamovic A."/>
            <person name="Ireland A."/>
            <person name="Larimer J."/>
            <person name="McCowan C."/>
            <person name="Murphy C."/>
            <person name="Pearson M."/>
            <person name="Poon T.W."/>
            <person name="Priest M."/>
            <person name="Roberts A."/>
            <person name="Saif S."/>
            <person name="Shea T."/>
            <person name="Sykes S."/>
            <person name="Wortman J."/>
            <person name="Nusbaum C."/>
            <person name="Birren B."/>
        </authorList>
    </citation>
    <scope>NUCLEOTIDE SEQUENCE [LARGE SCALE GENOMIC DNA]</scope>
    <source>
        <strain evidence="6 7">CIP 110357</strain>
    </source>
</reference>
<dbReference type="GO" id="GO:0050380">
    <property type="term" value="F:undecaprenyl-diphosphatase activity"/>
    <property type="evidence" value="ECO:0007669"/>
    <property type="project" value="UniProtKB-EC"/>
</dbReference>
<protein>
    <recommendedName>
        <fullName evidence="1">undecaprenyl-diphosphate phosphatase</fullName>
        <ecNumber evidence="1">3.6.1.27</ecNumber>
    </recommendedName>
    <alternativeName>
        <fullName evidence="2">Undecaprenyl pyrophosphate phosphatase</fullName>
    </alternativeName>
</protein>
<evidence type="ECO:0000256" key="4">
    <source>
        <dbReference type="SAM" id="Phobius"/>
    </source>
</evidence>
<dbReference type="AlphaFoldDB" id="V2US03"/>
<dbReference type="PANTHER" id="PTHR14969">
    <property type="entry name" value="SPHINGOSINE-1-PHOSPHATE PHOSPHOHYDROLASE"/>
    <property type="match status" value="1"/>
</dbReference>
<dbReference type="STRING" id="396323.VH98_01470"/>
<dbReference type="Proteomes" id="UP000018418">
    <property type="component" value="Unassembled WGS sequence"/>
</dbReference>
<dbReference type="InterPro" id="IPR036938">
    <property type="entry name" value="PAP2/HPO_sf"/>
</dbReference>
<dbReference type="Gene3D" id="1.20.144.10">
    <property type="entry name" value="Phosphatidic acid phosphatase type 2/haloperoxidase"/>
    <property type="match status" value="1"/>
</dbReference>
<evidence type="ECO:0000259" key="5">
    <source>
        <dbReference type="SMART" id="SM00014"/>
    </source>
</evidence>
<evidence type="ECO:0000256" key="2">
    <source>
        <dbReference type="ARBA" id="ARBA00032707"/>
    </source>
</evidence>
<dbReference type="EMBL" id="AYEU01000006">
    <property type="protein sequence ID" value="ESK51386.1"/>
    <property type="molecule type" value="Genomic_DNA"/>
</dbReference>
<accession>V2US03</accession>
<keyword evidence="4" id="KW-1133">Transmembrane helix</keyword>
<evidence type="ECO:0000313" key="7">
    <source>
        <dbReference type="Proteomes" id="UP000018418"/>
    </source>
</evidence>
<dbReference type="OrthoDB" id="9780918at2"/>
<feature type="domain" description="Phosphatidic acid phosphatase type 2/haloperoxidase" evidence="5">
    <location>
        <begin position="81"/>
        <end position="189"/>
    </location>
</feature>
<gene>
    <name evidence="6" type="ORF">P255_01900</name>
</gene>
<dbReference type="Pfam" id="PF01569">
    <property type="entry name" value="PAP2"/>
    <property type="match status" value="1"/>
</dbReference>
<evidence type="ECO:0000256" key="3">
    <source>
        <dbReference type="ARBA" id="ARBA00047594"/>
    </source>
</evidence>
<dbReference type="CDD" id="cd03392">
    <property type="entry name" value="PAP2_like_2"/>
    <property type="match status" value="1"/>
</dbReference>
<dbReference type="PANTHER" id="PTHR14969:SF13">
    <property type="entry name" value="AT30094P"/>
    <property type="match status" value="1"/>
</dbReference>
<dbReference type="EC" id="3.6.1.27" evidence="1"/>
<feature type="transmembrane region" description="Helical" evidence="4">
    <location>
        <begin position="79"/>
        <end position="101"/>
    </location>
</feature>
<keyword evidence="4" id="KW-0812">Transmembrane</keyword>
<dbReference type="RefSeq" id="WP_004899943.1">
    <property type="nucleotide sequence ID" value="NZ_BBTI01000002.1"/>
</dbReference>
<dbReference type="HOGENOM" id="CLU_072573_3_2_6"/>
<dbReference type="SMART" id="SM00014">
    <property type="entry name" value="acidPPc"/>
    <property type="match status" value="1"/>
</dbReference>
<proteinExistence type="predicted"/>
<feature type="transmembrane region" description="Helical" evidence="4">
    <location>
        <begin position="53"/>
        <end position="72"/>
    </location>
</feature>
<comment type="caution">
    <text evidence="6">The sequence shown here is derived from an EMBL/GenBank/DDBJ whole genome shotgun (WGS) entry which is preliminary data.</text>
</comment>
<organism evidence="6 7">
    <name type="scientific">Acinetobacter brisouii CIP 110357</name>
    <dbReference type="NCBI Taxonomy" id="1341683"/>
    <lineage>
        <taxon>Bacteria</taxon>
        <taxon>Pseudomonadati</taxon>
        <taxon>Pseudomonadota</taxon>
        <taxon>Gammaproteobacteria</taxon>
        <taxon>Moraxellales</taxon>
        <taxon>Moraxellaceae</taxon>
        <taxon>Acinetobacter</taxon>
    </lineage>
</organism>
<name>V2US03_9GAMM</name>
<dbReference type="PATRIC" id="fig|1341683.3.peg.1885"/>
<sequence length="204" mass="23330">MPYLMLCIGCVFLIFSVSLLNLMSTQILDEQIVRILSLHRIEWLDLVAKGLSDLGSMPFVLIFTTLWCVYWLRIRQYVIVTTIILAVSGSSIIGWSLKWFFNRPRPASIYHMVNSYGASFPSGHSVSAATLACLVIMIYRRHPHFRSIAPIACIWFILMGISRVYLGVHYPTDVLAGWGIGLLWVALIWLGFTRIHMSKQQFNF</sequence>
<evidence type="ECO:0000256" key="1">
    <source>
        <dbReference type="ARBA" id="ARBA00012374"/>
    </source>
</evidence>
<evidence type="ECO:0000313" key="6">
    <source>
        <dbReference type="EMBL" id="ESK51386.1"/>
    </source>
</evidence>
<dbReference type="InterPro" id="IPR000326">
    <property type="entry name" value="PAP2/HPO"/>
</dbReference>
<feature type="transmembrane region" description="Helical" evidence="4">
    <location>
        <begin position="148"/>
        <end position="168"/>
    </location>
</feature>
<feature type="transmembrane region" description="Helical" evidence="4">
    <location>
        <begin position="121"/>
        <end position="139"/>
    </location>
</feature>